<dbReference type="PANTHER" id="PTHR45626:SF26">
    <property type="entry name" value="FAMILY HELICASE, PUTATIVE (AFU_ORTHOLOGUE AFUA_2G09120)-RELATED"/>
    <property type="match status" value="1"/>
</dbReference>
<name>A0A395IDX1_9HELO</name>
<gene>
    <name evidence="8" type="ORF">DID88_003353</name>
</gene>
<dbReference type="GO" id="GO:0032259">
    <property type="term" value="P:methylation"/>
    <property type="evidence" value="ECO:0007669"/>
    <property type="project" value="UniProtKB-KW"/>
</dbReference>
<dbReference type="PANTHER" id="PTHR45626">
    <property type="entry name" value="TRANSCRIPTION TERMINATION FACTOR 2-RELATED"/>
    <property type="match status" value="1"/>
</dbReference>
<dbReference type="GO" id="GO:0008168">
    <property type="term" value="F:methyltransferase activity"/>
    <property type="evidence" value="ECO:0007669"/>
    <property type="project" value="UniProtKB-KW"/>
</dbReference>
<dbReference type="SUPFAM" id="SSF53335">
    <property type="entry name" value="S-adenosyl-L-methionine-dependent methyltransferases"/>
    <property type="match status" value="1"/>
</dbReference>
<dbReference type="InterPro" id="IPR029063">
    <property type="entry name" value="SAM-dependent_MTases_sf"/>
</dbReference>
<evidence type="ECO:0000313" key="8">
    <source>
        <dbReference type="EMBL" id="RAL58577.1"/>
    </source>
</evidence>
<feature type="region of interest" description="Disordered" evidence="6">
    <location>
        <begin position="1933"/>
        <end position="1982"/>
    </location>
</feature>
<keyword evidence="5" id="KW-0067">ATP-binding</keyword>
<dbReference type="SMART" id="SM00487">
    <property type="entry name" value="DEXDc"/>
    <property type="match status" value="1"/>
</dbReference>
<dbReference type="InterPro" id="IPR027417">
    <property type="entry name" value="P-loop_NTPase"/>
</dbReference>
<dbReference type="InterPro" id="IPR014001">
    <property type="entry name" value="Helicase_ATP-bd"/>
</dbReference>
<evidence type="ECO:0000313" key="9">
    <source>
        <dbReference type="Proteomes" id="UP000249056"/>
    </source>
</evidence>
<feature type="compositionally biased region" description="Low complexity" evidence="6">
    <location>
        <begin position="1800"/>
        <end position="1811"/>
    </location>
</feature>
<evidence type="ECO:0000256" key="5">
    <source>
        <dbReference type="ARBA" id="ARBA00022840"/>
    </source>
</evidence>
<sequence length="2183" mass="245321">MVRKFSGRLPPVGVDDASHQPEEEDAAEASASMNPVTTSTLLKKRNKQRGDDASKDWTEMFYDRGINTDLPPCDTTADFIVEFIEKLIEKGFSRVTDHLNGRPLIVATACSGTEAPIIFLSILSKALRKKGLNFKIVHVFSIEIEPWKQTYIRRNFPGVVILRDITEILCWTDHPEQKGLMTTAYGAKYALPAASEIDLLIAGTSCTSFSTLNSQRSTDLDNDENESSRTFRAYSKLVEYLKPKVAINENVVTGPFQAMMNMLNNHGCLTGWASFDSKYFGIPQTRQRGYLIAVNKSSLEQAGNPEEYSDWKTKFATMKTTFGRDASTSIEQWMEKSDSKLFGLRVNLVMRIIVMVSASEQEKPITDWRSTGVFRHPDHWVRGMKGFVERVHDYTDVSHLRGVVRGYDDRYIRQVQFYFVSYRGIKHSNHVSSRNNDLSQNVYVQHDNTKGGIMSCLTPHGAMFNTTRGSKITGDEALRLQGIDTASLDLDGLTQAELRNFAGNAMTTTVVGAVTAFALLTFYSIFDRGNDADISVEDATTMTFRDEETVLYSCEDVTVVQHPLTVGECVHLVESSEHVDCTWEIWLPKVQVVKAIVTCGGHLIPSYQNSVGIPDYKKDFVWSEMTIEIPENQEGLVQRVCGVYTARPECQQAFNSMHTKDDTIGSNQPLFLFFDHEASTGDWFKHGFIITDDPERKEWGVYRRVIARLDCSWEKPVARKLNDSYEFRDSIYDDITSLQKAMSEVIDLTFFGSWLLKETKCEVSLAAFSCKALTDVTPRHWQTDCWTKVTRQNGTDFYRDCYHLLARGLVEHGVIEDEVPWIPGSEQVNIGSRCRVCAPKKPTMLWYLKQIGAKRQQAPMEDPEQAADFERLIKAAPAGMEEWVKFTKVEDHYQFEYRCLINPSALGHKAAYLLDTFPRPDVPVILSWRFIRGASGNSISPIPLSFVYSSTNDLPMSDPPRRFRADKRLRNEQRKTLTWMVNQERCPPTFMEREVVETRQENLAFRLEGRACRMVKHRAGLLAAAVGYGKTVMTFALMSKQYLVDREWSGLPNLDGLIHTKSTLVLVPAHLTLQWKGEACAFLGYEMKDDPRILVLATCQQVKALTVQKIRDAELVICSSSQLGSEGYLKIVAKNAGVVDLARSSSDRAKEAWFINANEQRRDNLLYLQRNLPMAHDENNVEARKQAIDKFTEFMKEKYKKSFAESGANKPHIPSRRLKGAALTKDLEKKKNGVQGNKGKAKASTDEDDAEVSFVDPEFAIDCVLGLSSVSLQDFAWARVVTDEISYNVSNFIAVAIRELVAQSRWALSATPNITDHLSASRIARCLGINLGTDDQETIRKDKHLTSAERFLSYGPDASPSWHAARVQVAQEFCDMFVRQDKRPDTGKFNRVHCFIGMQMATPQLACYLTIKSDVTNKAYMMTRTTDTRSAVQEELQRTYGRELDGRLRLTKAASFFPEHSRKTIPYTLKSCKDLRAIALGEIAVAKDHVRRQIELIRFLLPLPQVIEDPDMATRYNNWRTQILAHHRYPDPDALQDLAQVIATVELAPLKEQHELYFTVPQAPLGRRLYPDVDIMLNGRRMDGLLADCRRVLLTELHKTAMALVHTRQEYRYFRAVVDIDQAGRSSPRGTLACNCCNLQSPLSEMMGFVQSNSAAEHHCTIKSTQRCLYIHQPGNFDSDNAVEISQTKAEVNKLPIYTENQQISDADWDFWSKPFVTVDKLSAIRKIFWEHDDAFNKFLVFSPLPEYLALAEAVITADGIPCVNLKGRKSDIARVLENFKNNRGMNYKEGPTRKRAPSKKATAAATAAPAQGPPVLKVTPPSEDSKKRKRDDSEDDTQSAPLPKSARVASPRQSQNDSDGPPDVSDSEGGTIRTSNLKRKRESSAPDDSESQSLTPEMTAKDSEGLNSQFSAQHSDGTVVELPEVPVLIDSANSDDYNISGGLGFAEDVDSEDSDSEHGGFEDGDSEGGGSEDYDSEDDNSKYHLVRDPVSMKPPTSAVPIAHKLPSLPSPLFVELPPVVYPPIHPSEIEVTNDIGDKAPMASTGAHHPDDTPVDWDRLGLEAEYEEYEEDLDPTARVLFLDIADESAAGSNLTVVQHVIFMTPYYAEKTRYNAAMTQAIGRAIRQGQEQGATVMIHHLLVKDTVEMDIAHELMDDDFPGKANAMPMLTKYKSDIGPAFFRK</sequence>
<dbReference type="InterPro" id="IPR050628">
    <property type="entry name" value="SNF2_RAD54_helicase_TF"/>
</dbReference>
<dbReference type="Pfam" id="PF00145">
    <property type="entry name" value="DNA_methylase"/>
    <property type="match status" value="1"/>
</dbReference>
<keyword evidence="4" id="KW-0378">Hydrolase</keyword>
<reference evidence="8 9" key="1">
    <citation type="submission" date="2018-06" db="EMBL/GenBank/DDBJ databases">
        <title>Genome Sequence of the Brown Rot Fungal Pathogen Monilinia fructigena.</title>
        <authorList>
            <person name="Landi L."/>
            <person name="De Miccolis Angelini R.M."/>
            <person name="Pollastro S."/>
            <person name="Abate D."/>
            <person name="Faretra F."/>
            <person name="Romanazzi G."/>
        </authorList>
    </citation>
    <scope>NUCLEOTIDE SEQUENCE [LARGE SCALE GENOMIC DNA]</scope>
    <source>
        <strain evidence="8 9">Mfrg269</strain>
    </source>
</reference>
<dbReference type="GO" id="GO:0016787">
    <property type="term" value="F:hydrolase activity"/>
    <property type="evidence" value="ECO:0007669"/>
    <property type="project" value="UniProtKB-KW"/>
</dbReference>
<feature type="region of interest" description="Disordered" evidence="6">
    <location>
        <begin position="1"/>
        <end position="50"/>
    </location>
</feature>
<dbReference type="GO" id="GO:0008094">
    <property type="term" value="F:ATP-dependent activity, acting on DNA"/>
    <property type="evidence" value="ECO:0007669"/>
    <property type="project" value="TreeGrafter"/>
</dbReference>
<feature type="compositionally biased region" description="Acidic residues" evidence="6">
    <location>
        <begin position="1963"/>
        <end position="1979"/>
    </location>
</feature>
<organism evidence="8 9">
    <name type="scientific">Monilinia fructigena</name>
    <dbReference type="NCBI Taxonomy" id="38457"/>
    <lineage>
        <taxon>Eukaryota</taxon>
        <taxon>Fungi</taxon>
        <taxon>Dikarya</taxon>
        <taxon>Ascomycota</taxon>
        <taxon>Pezizomycotina</taxon>
        <taxon>Leotiomycetes</taxon>
        <taxon>Helotiales</taxon>
        <taxon>Sclerotiniaceae</taxon>
        <taxon>Monilinia</taxon>
    </lineage>
</organism>
<dbReference type="Proteomes" id="UP000249056">
    <property type="component" value="Unassembled WGS sequence"/>
</dbReference>
<keyword evidence="2" id="KW-0808">Transferase</keyword>
<dbReference type="EMBL" id="QKRW01000077">
    <property type="protein sequence ID" value="RAL58577.1"/>
    <property type="molecule type" value="Genomic_DNA"/>
</dbReference>
<evidence type="ECO:0000256" key="2">
    <source>
        <dbReference type="ARBA" id="ARBA00022679"/>
    </source>
</evidence>
<feature type="compositionally biased region" description="Basic and acidic residues" evidence="6">
    <location>
        <begin position="1824"/>
        <end position="1833"/>
    </location>
</feature>
<proteinExistence type="predicted"/>
<evidence type="ECO:0000256" key="1">
    <source>
        <dbReference type="ARBA" id="ARBA00022603"/>
    </source>
</evidence>
<feature type="domain" description="Helicase ATP-binding" evidence="7">
    <location>
        <begin position="965"/>
        <end position="1346"/>
    </location>
</feature>
<feature type="compositionally biased region" description="Polar residues" evidence="6">
    <location>
        <begin position="1906"/>
        <end position="1917"/>
    </location>
</feature>
<dbReference type="SUPFAM" id="SSF52540">
    <property type="entry name" value="P-loop containing nucleoside triphosphate hydrolases"/>
    <property type="match status" value="2"/>
</dbReference>
<evidence type="ECO:0000256" key="3">
    <source>
        <dbReference type="ARBA" id="ARBA00022741"/>
    </source>
</evidence>
<evidence type="ECO:0000259" key="7">
    <source>
        <dbReference type="SMART" id="SM00487"/>
    </source>
</evidence>
<dbReference type="GO" id="GO:0006281">
    <property type="term" value="P:DNA repair"/>
    <property type="evidence" value="ECO:0007669"/>
    <property type="project" value="TreeGrafter"/>
</dbReference>
<accession>A0A395IDX1</accession>
<dbReference type="GO" id="GO:0005634">
    <property type="term" value="C:nucleus"/>
    <property type="evidence" value="ECO:0007669"/>
    <property type="project" value="TreeGrafter"/>
</dbReference>
<dbReference type="Gene3D" id="3.40.50.150">
    <property type="entry name" value="Vaccinia Virus protein VP39"/>
    <property type="match status" value="1"/>
</dbReference>
<feature type="region of interest" description="Disordered" evidence="6">
    <location>
        <begin position="1784"/>
        <end position="1919"/>
    </location>
</feature>
<dbReference type="InterPro" id="IPR001525">
    <property type="entry name" value="C5_MeTfrase"/>
</dbReference>
<keyword evidence="1" id="KW-0489">Methyltransferase</keyword>
<protein>
    <recommendedName>
        <fullName evidence="7">Helicase ATP-binding domain-containing protein</fullName>
    </recommendedName>
</protein>
<keyword evidence="9" id="KW-1185">Reference proteome</keyword>
<keyword evidence="3" id="KW-0547">Nucleotide-binding</keyword>
<dbReference type="GO" id="GO:0005524">
    <property type="term" value="F:ATP binding"/>
    <property type="evidence" value="ECO:0007669"/>
    <property type="project" value="UniProtKB-KW"/>
</dbReference>
<dbReference type="Gene3D" id="3.40.50.300">
    <property type="entry name" value="P-loop containing nucleotide triphosphate hydrolases"/>
    <property type="match status" value="2"/>
</dbReference>
<comment type="caution">
    <text evidence="8">The sequence shown here is derived from an EMBL/GenBank/DDBJ whole genome shotgun (WGS) entry which is preliminary data.</text>
</comment>
<evidence type="ECO:0000256" key="6">
    <source>
        <dbReference type="SAM" id="MobiDB-lite"/>
    </source>
</evidence>
<evidence type="ECO:0000256" key="4">
    <source>
        <dbReference type="ARBA" id="ARBA00022801"/>
    </source>
</evidence>
<dbReference type="OrthoDB" id="423221at2759"/>